<keyword evidence="2" id="KW-1185">Reference proteome</keyword>
<organism evidence="1 2">
    <name type="scientific">Aulographum hederae CBS 113979</name>
    <dbReference type="NCBI Taxonomy" id="1176131"/>
    <lineage>
        <taxon>Eukaryota</taxon>
        <taxon>Fungi</taxon>
        <taxon>Dikarya</taxon>
        <taxon>Ascomycota</taxon>
        <taxon>Pezizomycotina</taxon>
        <taxon>Dothideomycetes</taxon>
        <taxon>Pleosporomycetidae</taxon>
        <taxon>Aulographales</taxon>
        <taxon>Aulographaceae</taxon>
    </lineage>
</organism>
<dbReference type="EMBL" id="ML977142">
    <property type="protein sequence ID" value="KAF1990479.1"/>
    <property type="molecule type" value="Genomic_DNA"/>
</dbReference>
<dbReference type="AlphaFoldDB" id="A0A6G1HBT8"/>
<protein>
    <submittedName>
        <fullName evidence="1">Uncharacterized protein</fullName>
    </submittedName>
</protein>
<evidence type="ECO:0000313" key="2">
    <source>
        <dbReference type="Proteomes" id="UP000800041"/>
    </source>
</evidence>
<proteinExistence type="predicted"/>
<reference evidence="1" key="1">
    <citation type="journal article" date="2020" name="Stud. Mycol.">
        <title>101 Dothideomycetes genomes: a test case for predicting lifestyles and emergence of pathogens.</title>
        <authorList>
            <person name="Haridas S."/>
            <person name="Albert R."/>
            <person name="Binder M."/>
            <person name="Bloem J."/>
            <person name="Labutti K."/>
            <person name="Salamov A."/>
            <person name="Andreopoulos B."/>
            <person name="Baker S."/>
            <person name="Barry K."/>
            <person name="Bills G."/>
            <person name="Bluhm B."/>
            <person name="Cannon C."/>
            <person name="Castanera R."/>
            <person name="Culley D."/>
            <person name="Daum C."/>
            <person name="Ezra D."/>
            <person name="Gonzalez J."/>
            <person name="Henrissat B."/>
            <person name="Kuo A."/>
            <person name="Liang C."/>
            <person name="Lipzen A."/>
            <person name="Lutzoni F."/>
            <person name="Magnuson J."/>
            <person name="Mondo S."/>
            <person name="Nolan M."/>
            <person name="Ohm R."/>
            <person name="Pangilinan J."/>
            <person name="Park H.-J."/>
            <person name="Ramirez L."/>
            <person name="Alfaro M."/>
            <person name="Sun H."/>
            <person name="Tritt A."/>
            <person name="Yoshinaga Y."/>
            <person name="Zwiers L.-H."/>
            <person name="Turgeon B."/>
            <person name="Goodwin S."/>
            <person name="Spatafora J."/>
            <person name="Crous P."/>
            <person name="Grigoriev I."/>
        </authorList>
    </citation>
    <scope>NUCLEOTIDE SEQUENCE</scope>
    <source>
        <strain evidence="1">CBS 113979</strain>
    </source>
</reference>
<sequence>MSSHFFADVVECASCIHLDINVIPIGKVKVGQDPKQSLVPSRFLFGESKKRISFASCGAIPCEDLADWRVGKLRLAVVHLVKPQGDVLAKASSIEGPKTWQDELVDLGVDRGPNFLGLGPHDILESDVEARFDCFEVALFPLVAGMRDLQVVETVKDFQGRIEGRIEGRIIGVVLQSTSHGIRDLLAELSRTFLPVPFQFIVQPEDVAFLAVEWIDDVVIDGNKQILPFGVRKKATPFLEDSPTRSDFEIPVPIVVSMGAEHATSVIFIGRAPVRASGLGVLFLERLGSFGNFSSLTI</sequence>
<evidence type="ECO:0000313" key="1">
    <source>
        <dbReference type="EMBL" id="KAF1990479.1"/>
    </source>
</evidence>
<dbReference type="Proteomes" id="UP000800041">
    <property type="component" value="Unassembled WGS sequence"/>
</dbReference>
<gene>
    <name evidence="1" type="ORF">K402DRAFT_229863</name>
</gene>
<name>A0A6G1HBT8_9PEZI</name>
<accession>A0A6G1HBT8</accession>